<dbReference type="EMBL" id="BTSX01000001">
    <property type="protein sequence ID" value="GMS80223.1"/>
    <property type="molecule type" value="Genomic_DNA"/>
</dbReference>
<protein>
    <submittedName>
        <fullName evidence="1">Uncharacterized protein</fullName>
    </submittedName>
</protein>
<feature type="non-terminal residue" evidence="1">
    <location>
        <position position="87"/>
    </location>
</feature>
<organism evidence="1 2">
    <name type="scientific">Pristionchus entomophagus</name>
    <dbReference type="NCBI Taxonomy" id="358040"/>
    <lineage>
        <taxon>Eukaryota</taxon>
        <taxon>Metazoa</taxon>
        <taxon>Ecdysozoa</taxon>
        <taxon>Nematoda</taxon>
        <taxon>Chromadorea</taxon>
        <taxon>Rhabditida</taxon>
        <taxon>Rhabditina</taxon>
        <taxon>Diplogasteromorpha</taxon>
        <taxon>Diplogasteroidea</taxon>
        <taxon>Neodiplogasteridae</taxon>
        <taxon>Pristionchus</taxon>
    </lineage>
</organism>
<evidence type="ECO:0000313" key="1">
    <source>
        <dbReference type="EMBL" id="GMS80223.1"/>
    </source>
</evidence>
<dbReference type="AlphaFoldDB" id="A0AAV5SB55"/>
<name>A0AAV5SB55_9BILA</name>
<dbReference type="Proteomes" id="UP001432027">
    <property type="component" value="Unassembled WGS sequence"/>
</dbReference>
<comment type="caution">
    <text evidence="1">The sequence shown here is derived from an EMBL/GenBank/DDBJ whole genome shotgun (WGS) entry which is preliminary data.</text>
</comment>
<feature type="non-terminal residue" evidence="1">
    <location>
        <position position="1"/>
    </location>
</feature>
<evidence type="ECO:0000313" key="2">
    <source>
        <dbReference type="Proteomes" id="UP001432027"/>
    </source>
</evidence>
<gene>
    <name evidence="1" type="ORF">PENTCL1PPCAC_2398</name>
</gene>
<proteinExistence type="predicted"/>
<sequence>STLEQSTGSHLGAGSLVVGVRGKGLAVDQCSHVVQTNDEAACSEELKRVGDSTVESSGFLGLLSIEESLGVGVDALLEDGIVETVLA</sequence>
<accession>A0AAV5SB55</accession>
<reference evidence="1" key="1">
    <citation type="submission" date="2023-10" db="EMBL/GenBank/DDBJ databases">
        <title>Genome assembly of Pristionchus species.</title>
        <authorList>
            <person name="Yoshida K."/>
            <person name="Sommer R.J."/>
        </authorList>
    </citation>
    <scope>NUCLEOTIDE SEQUENCE</scope>
    <source>
        <strain evidence="1">RS0144</strain>
    </source>
</reference>
<keyword evidence="2" id="KW-1185">Reference proteome</keyword>